<evidence type="ECO:0000259" key="1">
    <source>
        <dbReference type="Pfam" id="PF00126"/>
    </source>
</evidence>
<organism evidence="2 3">
    <name type="scientific">Acidocella aquatica</name>
    <dbReference type="NCBI Taxonomy" id="1922313"/>
    <lineage>
        <taxon>Bacteria</taxon>
        <taxon>Pseudomonadati</taxon>
        <taxon>Pseudomonadota</taxon>
        <taxon>Alphaproteobacteria</taxon>
        <taxon>Acetobacterales</taxon>
        <taxon>Acidocellaceae</taxon>
        <taxon>Acidocella</taxon>
    </lineage>
</organism>
<evidence type="ECO:0000313" key="2">
    <source>
        <dbReference type="EMBL" id="GLR68715.1"/>
    </source>
</evidence>
<protein>
    <submittedName>
        <fullName evidence="2">ModE family transcriptional regulator</fullName>
    </submittedName>
</protein>
<dbReference type="SUPFAM" id="SSF46785">
    <property type="entry name" value="Winged helix' DNA-binding domain"/>
    <property type="match status" value="1"/>
</dbReference>
<comment type="caution">
    <text evidence="2">The sequence shown here is derived from an EMBL/GenBank/DDBJ whole genome shotgun (WGS) entry which is preliminary data.</text>
</comment>
<accession>A0ABQ6ABB1</accession>
<dbReference type="InterPro" id="IPR000847">
    <property type="entry name" value="LysR_HTH_N"/>
</dbReference>
<sequence length="131" mass="13388">MATAPPLALRLRLQRNGAIILGPGRADLLAYIAETGSIAAAGRRMGMSYKRAWVLVDSLNATFHEPLVLATKGGAGGGGARLTPLGARLLAAYRGLEAATATAGAGHLMEIEAALAVPPAPKASYDAQNDQ</sequence>
<reference evidence="3" key="1">
    <citation type="journal article" date="2019" name="Int. J. Syst. Evol. Microbiol.">
        <title>The Global Catalogue of Microorganisms (GCM) 10K type strain sequencing project: providing services to taxonomists for standard genome sequencing and annotation.</title>
        <authorList>
            <consortium name="The Broad Institute Genomics Platform"/>
            <consortium name="The Broad Institute Genome Sequencing Center for Infectious Disease"/>
            <person name="Wu L."/>
            <person name="Ma J."/>
        </authorList>
    </citation>
    <scope>NUCLEOTIDE SEQUENCE [LARGE SCALE GENOMIC DNA]</scope>
    <source>
        <strain evidence="3">NBRC 112502</strain>
    </source>
</reference>
<dbReference type="Gene3D" id="1.10.10.10">
    <property type="entry name" value="Winged helix-like DNA-binding domain superfamily/Winged helix DNA-binding domain"/>
    <property type="match status" value="1"/>
</dbReference>
<dbReference type="RefSeq" id="WP_284259566.1">
    <property type="nucleotide sequence ID" value="NZ_BSOS01000094.1"/>
</dbReference>
<keyword evidence="3" id="KW-1185">Reference proteome</keyword>
<dbReference type="InterPro" id="IPR036390">
    <property type="entry name" value="WH_DNA-bd_sf"/>
</dbReference>
<dbReference type="Pfam" id="PF00126">
    <property type="entry name" value="HTH_1"/>
    <property type="match status" value="1"/>
</dbReference>
<feature type="domain" description="HTH lysR-type" evidence="1">
    <location>
        <begin position="29"/>
        <end position="86"/>
    </location>
</feature>
<dbReference type="InterPro" id="IPR051815">
    <property type="entry name" value="Molybdate_resp_trans_reg"/>
</dbReference>
<dbReference type="PANTHER" id="PTHR30432">
    <property type="entry name" value="TRANSCRIPTIONAL REGULATOR MODE"/>
    <property type="match status" value="1"/>
</dbReference>
<dbReference type="Proteomes" id="UP001156641">
    <property type="component" value="Unassembled WGS sequence"/>
</dbReference>
<dbReference type="EMBL" id="BSOS01000094">
    <property type="protein sequence ID" value="GLR68715.1"/>
    <property type="molecule type" value="Genomic_DNA"/>
</dbReference>
<dbReference type="InterPro" id="IPR036388">
    <property type="entry name" value="WH-like_DNA-bd_sf"/>
</dbReference>
<proteinExistence type="predicted"/>
<name>A0ABQ6ABB1_9PROT</name>
<evidence type="ECO:0000313" key="3">
    <source>
        <dbReference type="Proteomes" id="UP001156641"/>
    </source>
</evidence>
<dbReference type="PANTHER" id="PTHR30432:SF1">
    <property type="entry name" value="DNA-BINDING TRANSCRIPTIONAL DUAL REGULATOR MODE"/>
    <property type="match status" value="1"/>
</dbReference>
<gene>
    <name evidence="2" type="ORF">GCM10010909_33970</name>
</gene>